<comment type="caution">
    <text evidence="3">The sequence shown here is derived from an EMBL/GenBank/DDBJ whole genome shotgun (WGS) entry which is preliminary data.</text>
</comment>
<name>A0A1W0E881_9MICR</name>
<evidence type="ECO:0000313" key="5">
    <source>
        <dbReference type="Proteomes" id="UP000192758"/>
    </source>
</evidence>
<sequence>MDLKEKIMKNLKEVNYENKKKTEDLMKNTLILINQYETSKYSNYTEEVKEEIRNYRQKAKGILNKVKEKNKNTREVDTELEGIEVLKSLNKQLVLADLNQSALEKGTVKLETLNYTNDDILNQINKANKKIVAQKNKEKSEMNKIRWAYKMLLILCFLILLDKFYCRVVRPVVFVYKKVKGTSKGKIDKIQTFSRSAEQEIL</sequence>
<evidence type="ECO:0000256" key="2">
    <source>
        <dbReference type="SAM" id="Phobius"/>
    </source>
</evidence>
<dbReference type="VEuPathDB" id="MicrosporidiaDB:EHP00_2555"/>
<keyword evidence="1" id="KW-0175">Coiled coil</keyword>
<evidence type="ECO:0000256" key="1">
    <source>
        <dbReference type="SAM" id="Coils"/>
    </source>
</evidence>
<dbReference type="EMBL" id="MNPJ01000007">
    <property type="protein sequence ID" value="OQS55595.1"/>
    <property type="molecule type" value="Genomic_DNA"/>
</dbReference>
<evidence type="ECO:0000313" key="4">
    <source>
        <dbReference type="EMBL" id="OQS55595.1"/>
    </source>
</evidence>
<protein>
    <submittedName>
        <fullName evidence="3">Uncharacterized protein</fullName>
    </submittedName>
</protein>
<dbReference type="EMBL" id="MNPJ01000009">
    <property type="protein sequence ID" value="OQS55426.1"/>
    <property type="molecule type" value="Genomic_DNA"/>
</dbReference>
<feature type="coiled-coil region" evidence="1">
    <location>
        <begin position="110"/>
        <end position="137"/>
    </location>
</feature>
<gene>
    <name evidence="3" type="ORF">EHP00_2555</name>
    <name evidence="4" type="ORF">EHP00_666</name>
</gene>
<reference evidence="3 5" key="1">
    <citation type="journal article" date="2017" name="Environ. Microbiol.">
        <title>Decay of the glycolytic pathway and adaptation to intranuclear parasitism within Enterocytozoonidae microsporidia.</title>
        <authorList>
            <person name="Wiredu Boakye D."/>
            <person name="Jaroenlak P."/>
            <person name="Prachumwat A."/>
            <person name="Williams T.A."/>
            <person name="Bateman K.S."/>
            <person name="Itsathitphaisarn O."/>
            <person name="Sritunyalucksana K."/>
            <person name="Paszkiewicz K.H."/>
            <person name="Moore K.A."/>
            <person name="Stentiford G.D."/>
            <person name="Williams B.A."/>
        </authorList>
    </citation>
    <scope>NUCLEOTIDE SEQUENCE [LARGE SCALE GENOMIC DNA]</scope>
    <source>
        <strain evidence="3 5">TH1</strain>
    </source>
</reference>
<dbReference type="OrthoDB" id="2195934at2759"/>
<dbReference type="AlphaFoldDB" id="A0A1W0E881"/>
<dbReference type="Proteomes" id="UP000192758">
    <property type="component" value="Unassembled WGS sequence"/>
</dbReference>
<organism evidence="3 5">
    <name type="scientific">Ecytonucleospora hepatopenaei</name>
    <dbReference type="NCBI Taxonomy" id="646526"/>
    <lineage>
        <taxon>Eukaryota</taxon>
        <taxon>Fungi</taxon>
        <taxon>Fungi incertae sedis</taxon>
        <taxon>Microsporidia</taxon>
        <taxon>Enterocytozoonidae</taxon>
        <taxon>Ecytonucleospora</taxon>
    </lineage>
</organism>
<feature type="transmembrane region" description="Helical" evidence="2">
    <location>
        <begin position="147"/>
        <end position="165"/>
    </location>
</feature>
<evidence type="ECO:0000313" key="3">
    <source>
        <dbReference type="EMBL" id="OQS55426.1"/>
    </source>
</evidence>
<dbReference type="VEuPathDB" id="MicrosporidiaDB:EHP00_666"/>
<proteinExistence type="predicted"/>
<keyword evidence="2" id="KW-0472">Membrane</keyword>
<accession>A0A1W0E881</accession>
<feature type="coiled-coil region" evidence="1">
    <location>
        <begin position="45"/>
        <end position="72"/>
    </location>
</feature>
<keyword evidence="2" id="KW-0812">Transmembrane</keyword>
<keyword evidence="5" id="KW-1185">Reference proteome</keyword>
<keyword evidence="2" id="KW-1133">Transmembrane helix</keyword>